<organism evidence="1 2">
    <name type="scientific">Schistosoma margrebowiei</name>
    <dbReference type="NCBI Taxonomy" id="48269"/>
    <lineage>
        <taxon>Eukaryota</taxon>
        <taxon>Metazoa</taxon>
        <taxon>Spiralia</taxon>
        <taxon>Lophotrochozoa</taxon>
        <taxon>Platyhelminthes</taxon>
        <taxon>Trematoda</taxon>
        <taxon>Digenea</taxon>
        <taxon>Strigeidida</taxon>
        <taxon>Schistosomatoidea</taxon>
        <taxon>Schistosomatidae</taxon>
        <taxon>Schistosoma</taxon>
    </lineage>
</organism>
<protein>
    <submittedName>
        <fullName evidence="1">Uncharacterized protein</fullName>
    </submittedName>
</protein>
<dbReference type="AlphaFoldDB" id="A0A183NAP2"/>
<evidence type="ECO:0000313" key="2">
    <source>
        <dbReference type="Proteomes" id="UP000277204"/>
    </source>
</evidence>
<proteinExistence type="predicted"/>
<evidence type="ECO:0000313" key="1">
    <source>
        <dbReference type="EMBL" id="VDP54949.1"/>
    </source>
</evidence>
<dbReference type="InterPro" id="IPR019311">
    <property type="entry name" value="Fy-3"/>
</dbReference>
<gene>
    <name evidence="1" type="ORF">SMRZ_LOCUS25367</name>
</gene>
<accession>A0A183NAP2</accession>
<dbReference type="PANTHER" id="PTHR16525:SF0">
    <property type="entry name" value="PROTEIN C12ORF4"/>
    <property type="match status" value="1"/>
</dbReference>
<reference evidence="1 2" key="1">
    <citation type="submission" date="2018-11" db="EMBL/GenBank/DDBJ databases">
        <authorList>
            <consortium name="Pathogen Informatics"/>
        </authorList>
    </citation>
    <scope>NUCLEOTIDE SEQUENCE [LARGE SCALE GENOMIC DNA]</scope>
    <source>
        <strain evidence="1 2">Zambia</strain>
    </source>
</reference>
<dbReference type="EMBL" id="UZAI01021257">
    <property type="protein sequence ID" value="VDP54949.1"/>
    <property type="molecule type" value="Genomic_DNA"/>
</dbReference>
<dbReference type="PANTHER" id="PTHR16525">
    <property type="entry name" value="PROTEIN C12ORF4"/>
    <property type="match status" value="1"/>
</dbReference>
<sequence length="145" mass="16320">MHGDVLITKHSNLISSTGDGINVIFQVVIDEDYESNNNIRIPSSLHNAISAVLRICFDYDITTLSLPLLLVSSVSENMDRSWRAKRVETVLKAVKGALMELITWRGPNLRSIQFLAPSWITDEELNVFRQIISNSFLQPNPLIVV</sequence>
<dbReference type="GO" id="GO:0005737">
    <property type="term" value="C:cytoplasm"/>
    <property type="evidence" value="ECO:0007669"/>
    <property type="project" value="TreeGrafter"/>
</dbReference>
<dbReference type="Pfam" id="PF10154">
    <property type="entry name" value="Fy-3"/>
    <property type="match status" value="1"/>
</dbReference>
<keyword evidence="2" id="KW-1185">Reference proteome</keyword>
<name>A0A183NAP2_9TREM</name>
<dbReference type="Proteomes" id="UP000277204">
    <property type="component" value="Unassembled WGS sequence"/>
</dbReference>
<dbReference type="STRING" id="48269.A0A183NAP2"/>